<reference evidence="2 3" key="2">
    <citation type="journal article" date="2011" name="Stand. Genomic Sci.">
        <title>Complete genome sequence of Leadbetterella byssophila type strain (4M15).</title>
        <authorList>
            <person name="Abt B."/>
            <person name="Teshima H."/>
            <person name="Lucas S."/>
            <person name="Lapidus A."/>
            <person name="Del Rio T.G."/>
            <person name="Nolan M."/>
            <person name="Tice H."/>
            <person name="Cheng J.F."/>
            <person name="Pitluck S."/>
            <person name="Liolios K."/>
            <person name="Pagani I."/>
            <person name="Ivanova N."/>
            <person name="Mavromatis K."/>
            <person name="Pati A."/>
            <person name="Tapia R."/>
            <person name="Han C."/>
            <person name="Goodwin L."/>
            <person name="Chen A."/>
            <person name="Palaniappan K."/>
            <person name="Land M."/>
            <person name="Hauser L."/>
            <person name="Chang Y.J."/>
            <person name="Jeffries C.D."/>
            <person name="Rohde M."/>
            <person name="Goker M."/>
            <person name="Tindall B.J."/>
            <person name="Detter J.C."/>
            <person name="Woyke T."/>
            <person name="Bristow J."/>
            <person name="Eisen J.A."/>
            <person name="Markowitz V."/>
            <person name="Hugenholtz P."/>
            <person name="Klenk H.P."/>
            <person name="Kyrpides N.C."/>
        </authorList>
    </citation>
    <scope>NUCLEOTIDE SEQUENCE [LARGE SCALE GENOMIC DNA]</scope>
    <source>
        <strain evidence="3">DSM 17132 / JCM 16389 / KACC 11308 / NBRC 106382 / 4M15</strain>
    </source>
</reference>
<dbReference type="RefSeq" id="WP_013409647.1">
    <property type="nucleotide sequence ID" value="NC_014655.1"/>
</dbReference>
<gene>
    <name evidence="2" type="ordered locus">Lbys_2953</name>
</gene>
<dbReference type="SUPFAM" id="SSF52833">
    <property type="entry name" value="Thioredoxin-like"/>
    <property type="match status" value="1"/>
</dbReference>
<dbReference type="InterPro" id="IPR013740">
    <property type="entry name" value="Redoxin"/>
</dbReference>
<organism evidence="2 3">
    <name type="scientific">Leadbetterella byssophila (strain DSM 17132 / JCM 16389 / KACC 11308 / NBRC 106382 / 4M15)</name>
    <dbReference type="NCBI Taxonomy" id="649349"/>
    <lineage>
        <taxon>Bacteria</taxon>
        <taxon>Pseudomonadati</taxon>
        <taxon>Bacteroidota</taxon>
        <taxon>Cytophagia</taxon>
        <taxon>Cytophagales</taxon>
        <taxon>Leadbetterellaceae</taxon>
        <taxon>Leadbetterella</taxon>
    </lineage>
</organism>
<evidence type="ECO:0000313" key="2">
    <source>
        <dbReference type="EMBL" id="ADQ18615.1"/>
    </source>
</evidence>
<evidence type="ECO:0000259" key="1">
    <source>
        <dbReference type="PROSITE" id="PS51352"/>
    </source>
</evidence>
<sequence>MKKLILLALLFNSCISKQDQTQETDTEKVASTEHDLSFTKLDGSKVQLASLKGKVVLINFWATWCPPCIREMPSLQSLYEKYRQNPNVEFLVVEVDNKPELAKRFIEDKGYTFPVYSPDDILPETLLGQAIPTTVVLDKAGEIVIRHEGMSDFMADDFLNRWEGILAKP</sequence>
<keyword evidence="3" id="KW-1185">Reference proteome</keyword>
<dbReference type="Gene3D" id="3.40.30.10">
    <property type="entry name" value="Glutaredoxin"/>
    <property type="match status" value="1"/>
</dbReference>
<dbReference type="PANTHER" id="PTHR42852">
    <property type="entry name" value="THIOL:DISULFIDE INTERCHANGE PROTEIN DSBE"/>
    <property type="match status" value="1"/>
</dbReference>
<dbReference type="CDD" id="cd02966">
    <property type="entry name" value="TlpA_like_family"/>
    <property type="match status" value="1"/>
</dbReference>
<dbReference type="GO" id="GO:0016491">
    <property type="term" value="F:oxidoreductase activity"/>
    <property type="evidence" value="ECO:0007669"/>
    <property type="project" value="InterPro"/>
</dbReference>
<dbReference type="PROSITE" id="PS51352">
    <property type="entry name" value="THIOREDOXIN_2"/>
    <property type="match status" value="1"/>
</dbReference>
<dbReference type="eggNOG" id="COG0526">
    <property type="taxonomic scope" value="Bacteria"/>
</dbReference>
<dbReference type="AlphaFoldDB" id="E4RT77"/>
<dbReference type="Pfam" id="PF08534">
    <property type="entry name" value="Redoxin"/>
    <property type="match status" value="1"/>
</dbReference>
<feature type="domain" description="Thioredoxin" evidence="1">
    <location>
        <begin position="27"/>
        <end position="167"/>
    </location>
</feature>
<dbReference type="InterPro" id="IPR013766">
    <property type="entry name" value="Thioredoxin_domain"/>
</dbReference>
<dbReference type="KEGG" id="lby:Lbys_2953"/>
<proteinExistence type="predicted"/>
<dbReference type="HOGENOM" id="CLU_042529_11_0_10"/>
<reference key="1">
    <citation type="submission" date="2010-11" db="EMBL/GenBank/DDBJ databases">
        <title>The complete genome of Leadbetterella byssophila DSM 17132.</title>
        <authorList>
            <consortium name="US DOE Joint Genome Institute (JGI-PGF)"/>
            <person name="Lucas S."/>
            <person name="Copeland A."/>
            <person name="Lapidus A."/>
            <person name="Glavina del Rio T."/>
            <person name="Dalin E."/>
            <person name="Tice H."/>
            <person name="Bruce D."/>
            <person name="Goodwin L."/>
            <person name="Pitluck S."/>
            <person name="Kyrpides N."/>
            <person name="Mavromatis K."/>
            <person name="Ivanova N."/>
            <person name="Teshima H."/>
            <person name="Brettin T."/>
            <person name="Detter J.C."/>
            <person name="Han C."/>
            <person name="Tapia R."/>
            <person name="Land M."/>
            <person name="Hauser L."/>
            <person name="Markowitz V."/>
            <person name="Cheng J.-F."/>
            <person name="Hugenholtz P."/>
            <person name="Woyke T."/>
            <person name="Wu D."/>
            <person name="Tindall B."/>
            <person name="Pomrenke H.G."/>
            <person name="Brambilla E."/>
            <person name="Klenk H.-P."/>
            <person name="Eisen J.A."/>
        </authorList>
    </citation>
    <scope>NUCLEOTIDE SEQUENCE [LARGE SCALE GENOMIC DNA]</scope>
    <source>
        <strain>DSM 17132</strain>
    </source>
</reference>
<dbReference type="Proteomes" id="UP000007435">
    <property type="component" value="Chromosome"/>
</dbReference>
<name>E4RT77_LEAB4</name>
<dbReference type="OrthoDB" id="6399635at2"/>
<dbReference type="InterPro" id="IPR050553">
    <property type="entry name" value="Thioredoxin_ResA/DsbE_sf"/>
</dbReference>
<dbReference type="PANTHER" id="PTHR42852:SF17">
    <property type="entry name" value="THIOREDOXIN-LIKE PROTEIN HI_1115"/>
    <property type="match status" value="1"/>
</dbReference>
<protein>
    <submittedName>
        <fullName evidence="2">Redoxin domain protein</fullName>
    </submittedName>
</protein>
<dbReference type="InterPro" id="IPR036249">
    <property type="entry name" value="Thioredoxin-like_sf"/>
</dbReference>
<evidence type="ECO:0000313" key="3">
    <source>
        <dbReference type="Proteomes" id="UP000007435"/>
    </source>
</evidence>
<dbReference type="STRING" id="649349.Lbys_2953"/>
<accession>E4RT77</accession>
<dbReference type="EMBL" id="CP002305">
    <property type="protein sequence ID" value="ADQ18615.1"/>
    <property type="molecule type" value="Genomic_DNA"/>
</dbReference>